<protein>
    <recommendedName>
        <fullName evidence="6">Fe2OG dioxygenase domain-containing protein</fullName>
    </recommendedName>
</protein>
<dbReference type="PROSITE" id="PS51471">
    <property type="entry name" value="FE2OG_OXY"/>
    <property type="match status" value="1"/>
</dbReference>
<dbReference type="InterPro" id="IPR044862">
    <property type="entry name" value="Pro_4_hyd_alph_FE2OG_OXY"/>
</dbReference>
<evidence type="ECO:0000313" key="7">
    <source>
        <dbReference type="EMBL" id="KIJ06084.1"/>
    </source>
</evidence>
<evidence type="ECO:0000256" key="1">
    <source>
        <dbReference type="ARBA" id="ARBA00001961"/>
    </source>
</evidence>
<reference evidence="7 8" key="1">
    <citation type="submission" date="2014-06" db="EMBL/GenBank/DDBJ databases">
        <authorList>
            <consortium name="DOE Joint Genome Institute"/>
            <person name="Kuo A."/>
            <person name="Kohler A."/>
            <person name="Nagy L.G."/>
            <person name="Floudas D."/>
            <person name="Copeland A."/>
            <person name="Barry K.W."/>
            <person name="Cichocki N."/>
            <person name="Veneault-Fourrey C."/>
            <person name="LaButti K."/>
            <person name="Lindquist E.A."/>
            <person name="Lipzen A."/>
            <person name="Lundell T."/>
            <person name="Morin E."/>
            <person name="Murat C."/>
            <person name="Sun H."/>
            <person name="Tunlid A."/>
            <person name="Henrissat B."/>
            <person name="Grigoriev I.V."/>
            <person name="Hibbett D.S."/>
            <person name="Martin F."/>
            <person name="Nordberg H.P."/>
            <person name="Cantor M.N."/>
            <person name="Hua S.X."/>
        </authorList>
    </citation>
    <scope>NUCLEOTIDE SEQUENCE [LARGE SCALE GENOMIC DNA]</scope>
    <source>
        <strain evidence="7 8">ATCC 200175</strain>
    </source>
</reference>
<keyword evidence="3" id="KW-0223">Dioxygenase</keyword>
<evidence type="ECO:0000256" key="5">
    <source>
        <dbReference type="ARBA" id="ARBA00023004"/>
    </source>
</evidence>
<dbReference type="GO" id="GO:0005506">
    <property type="term" value="F:iron ion binding"/>
    <property type="evidence" value="ECO:0007669"/>
    <property type="project" value="InterPro"/>
</dbReference>
<keyword evidence="4" id="KW-0560">Oxidoreductase</keyword>
<dbReference type="InterPro" id="IPR005123">
    <property type="entry name" value="Oxoglu/Fe-dep_dioxygenase_dom"/>
</dbReference>
<evidence type="ECO:0000256" key="2">
    <source>
        <dbReference type="ARBA" id="ARBA00022723"/>
    </source>
</evidence>
<dbReference type="GO" id="GO:0051213">
    <property type="term" value="F:dioxygenase activity"/>
    <property type="evidence" value="ECO:0007669"/>
    <property type="project" value="UniProtKB-KW"/>
</dbReference>
<gene>
    <name evidence="7" type="ORF">PAXINDRAFT_103518</name>
</gene>
<sequence>MSSRHLRTTLETIRASLLARPPFFRGTCPASSDQCALHYRTVDVFREINLSSATEAELEALTNACQPAMFGRNEEDVYDESYRKAWKMDESDFMTNFSPHKAGLVDAIRSELLGRADEKRPINLELYKLNVYGKGSFFKPHKDTPRSERMFGSLVVIFPTPYEGGEFILRHGGEEWELESVQTISAAAQSPPISFIAFFSDVEHEVMEVTSGYRVTLTYNLYFAETEPLAPSISTPSPQEDSFRIAIADLVANPAVLPGGGYLGFGLQHQYPVSRQMSVESLRTCLKGQDAAIARVLDSLSLKWHLRICYCATEKLWEQESHFLSEFVLELGQYANMSAYDNLLPDLEYVLFVCDSPTELYETHRSEYGYHDNSEDKYSKERRLLPVTPIPPNAQPVSKYINYGNQAIAGKLYADICLVAEAPVKVPRWKKPGKMAQAEYCKKDIFSEDGWD</sequence>
<dbReference type="InterPro" id="IPR006620">
    <property type="entry name" value="Pro_4_hyd_alph"/>
</dbReference>
<dbReference type="EMBL" id="KN820525">
    <property type="protein sequence ID" value="KIJ06084.1"/>
    <property type="molecule type" value="Genomic_DNA"/>
</dbReference>
<accession>A0A0C9SMF5</accession>
<dbReference type="GO" id="GO:0031418">
    <property type="term" value="F:L-ascorbic acid binding"/>
    <property type="evidence" value="ECO:0007669"/>
    <property type="project" value="InterPro"/>
</dbReference>
<dbReference type="OrthoDB" id="27483at2759"/>
<feature type="domain" description="Fe2OG dioxygenase" evidence="6">
    <location>
        <begin position="121"/>
        <end position="223"/>
    </location>
</feature>
<evidence type="ECO:0000256" key="3">
    <source>
        <dbReference type="ARBA" id="ARBA00022964"/>
    </source>
</evidence>
<dbReference type="PANTHER" id="PTHR33099">
    <property type="entry name" value="FE2OG DIOXYGENASE DOMAIN-CONTAINING PROTEIN"/>
    <property type="match status" value="1"/>
</dbReference>
<dbReference type="PANTHER" id="PTHR33099:SF14">
    <property type="entry name" value="PROLYL 4-HYDROXYLASE ALPHA SUBUNIT FE(2+) 2OG DIOXYGENASE DOMAIN-CONTAINING PROTEIN"/>
    <property type="match status" value="1"/>
</dbReference>
<keyword evidence="8" id="KW-1185">Reference proteome</keyword>
<reference evidence="8" key="2">
    <citation type="submission" date="2015-01" db="EMBL/GenBank/DDBJ databases">
        <title>Evolutionary Origins and Diversification of the Mycorrhizal Mutualists.</title>
        <authorList>
            <consortium name="DOE Joint Genome Institute"/>
            <consortium name="Mycorrhizal Genomics Consortium"/>
            <person name="Kohler A."/>
            <person name="Kuo A."/>
            <person name="Nagy L.G."/>
            <person name="Floudas D."/>
            <person name="Copeland A."/>
            <person name="Barry K.W."/>
            <person name="Cichocki N."/>
            <person name="Veneault-Fourrey C."/>
            <person name="LaButti K."/>
            <person name="Lindquist E.A."/>
            <person name="Lipzen A."/>
            <person name="Lundell T."/>
            <person name="Morin E."/>
            <person name="Murat C."/>
            <person name="Riley R."/>
            <person name="Ohm R."/>
            <person name="Sun H."/>
            <person name="Tunlid A."/>
            <person name="Henrissat B."/>
            <person name="Grigoriev I.V."/>
            <person name="Hibbett D.S."/>
            <person name="Martin F."/>
        </authorList>
    </citation>
    <scope>NUCLEOTIDE SEQUENCE [LARGE SCALE GENOMIC DNA]</scope>
    <source>
        <strain evidence="8">ATCC 200175</strain>
    </source>
</reference>
<dbReference type="SMART" id="SM00702">
    <property type="entry name" value="P4Hc"/>
    <property type="match status" value="1"/>
</dbReference>
<dbReference type="HOGENOM" id="CLU_019613_2_1_1"/>
<comment type="cofactor">
    <cofactor evidence="1">
        <name>L-ascorbate</name>
        <dbReference type="ChEBI" id="CHEBI:38290"/>
    </cofactor>
</comment>
<dbReference type="Gene3D" id="2.60.120.620">
    <property type="entry name" value="q2cbj1_9rhob like domain"/>
    <property type="match status" value="1"/>
</dbReference>
<proteinExistence type="predicted"/>
<keyword evidence="5" id="KW-0408">Iron</keyword>
<dbReference type="Pfam" id="PF13640">
    <property type="entry name" value="2OG-FeII_Oxy_3"/>
    <property type="match status" value="1"/>
</dbReference>
<name>A0A0C9SMF5_PAXIN</name>
<dbReference type="Proteomes" id="UP000053647">
    <property type="component" value="Unassembled WGS sequence"/>
</dbReference>
<dbReference type="GO" id="GO:0016705">
    <property type="term" value="F:oxidoreductase activity, acting on paired donors, with incorporation or reduction of molecular oxygen"/>
    <property type="evidence" value="ECO:0007669"/>
    <property type="project" value="InterPro"/>
</dbReference>
<keyword evidence="2" id="KW-0479">Metal-binding</keyword>
<evidence type="ECO:0000259" key="6">
    <source>
        <dbReference type="PROSITE" id="PS51471"/>
    </source>
</evidence>
<dbReference type="AlphaFoldDB" id="A0A0C9SMF5"/>
<evidence type="ECO:0000256" key="4">
    <source>
        <dbReference type="ARBA" id="ARBA00023002"/>
    </source>
</evidence>
<organism evidence="7 8">
    <name type="scientific">Paxillus involutus ATCC 200175</name>
    <dbReference type="NCBI Taxonomy" id="664439"/>
    <lineage>
        <taxon>Eukaryota</taxon>
        <taxon>Fungi</taxon>
        <taxon>Dikarya</taxon>
        <taxon>Basidiomycota</taxon>
        <taxon>Agaricomycotina</taxon>
        <taxon>Agaricomycetes</taxon>
        <taxon>Agaricomycetidae</taxon>
        <taxon>Boletales</taxon>
        <taxon>Paxilineae</taxon>
        <taxon>Paxillaceae</taxon>
        <taxon>Paxillus</taxon>
    </lineage>
</organism>
<evidence type="ECO:0000313" key="8">
    <source>
        <dbReference type="Proteomes" id="UP000053647"/>
    </source>
</evidence>